<dbReference type="CDD" id="cd00268">
    <property type="entry name" value="DEADc"/>
    <property type="match status" value="1"/>
</dbReference>
<reference evidence="13" key="2">
    <citation type="submission" date="2020-09" db="EMBL/GenBank/DDBJ databases">
        <authorList>
            <person name="Sun Q."/>
            <person name="Kim S."/>
        </authorList>
    </citation>
    <scope>NUCLEOTIDE SEQUENCE</scope>
    <source>
        <strain evidence="13">KCTC 32020</strain>
    </source>
</reference>
<dbReference type="Pfam" id="PF00271">
    <property type="entry name" value="Helicase_C"/>
    <property type="match status" value="1"/>
</dbReference>
<organism evidence="13 14">
    <name type="scientific">Vulcaniibacterium thermophilum</name>
    <dbReference type="NCBI Taxonomy" id="1169913"/>
    <lineage>
        <taxon>Bacteria</taxon>
        <taxon>Pseudomonadati</taxon>
        <taxon>Pseudomonadota</taxon>
        <taxon>Gammaproteobacteria</taxon>
        <taxon>Lysobacterales</taxon>
        <taxon>Lysobacteraceae</taxon>
        <taxon>Vulcaniibacterium</taxon>
    </lineage>
</organism>
<comment type="subunit">
    <text evidence="7">Component of the RNA degradosome, which is a multiprotein complex involved in RNA processing and mRNA degradation.</text>
</comment>
<evidence type="ECO:0000256" key="1">
    <source>
        <dbReference type="ARBA" id="ARBA00022490"/>
    </source>
</evidence>
<keyword evidence="5 7" id="KW-0067">ATP-binding</keyword>
<dbReference type="EC" id="3.6.4.13" evidence="7"/>
<evidence type="ECO:0000256" key="7">
    <source>
        <dbReference type="HAMAP-Rule" id="MF_00661"/>
    </source>
</evidence>
<feature type="compositionally biased region" description="Basic and acidic residues" evidence="9">
    <location>
        <begin position="439"/>
        <end position="466"/>
    </location>
</feature>
<dbReference type="SMART" id="SM00490">
    <property type="entry name" value="HELICc"/>
    <property type="match status" value="1"/>
</dbReference>
<keyword evidence="2 7" id="KW-0547">Nucleotide-binding</keyword>
<dbReference type="GO" id="GO:0003723">
    <property type="term" value="F:RNA binding"/>
    <property type="evidence" value="ECO:0007669"/>
    <property type="project" value="UniProtKB-UniRule"/>
</dbReference>
<feature type="compositionally biased region" description="Basic and acidic residues" evidence="9">
    <location>
        <begin position="419"/>
        <end position="430"/>
    </location>
</feature>
<comment type="caution">
    <text evidence="13">The sequence shown here is derived from an EMBL/GenBank/DDBJ whole genome shotgun (WGS) entry which is preliminary data.</text>
</comment>
<evidence type="ECO:0000259" key="10">
    <source>
        <dbReference type="PROSITE" id="PS51192"/>
    </source>
</evidence>
<evidence type="ECO:0000313" key="13">
    <source>
        <dbReference type="EMBL" id="GHE40430.1"/>
    </source>
</evidence>
<feature type="region of interest" description="Disordered" evidence="9">
    <location>
        <begin position="419"/>
        <end position="552"/>
    </location>
</feature>
<dbReference type="AlphaFoldDB" id="A0A918Z8P0"/>
<evidence type="ECO:0000256" key="2">
    <source>
        <dbReference type="ARBA" id="ARBA00022741"/>
    </source>
</evidence>
<dbReference type="InterPro" id="IPR027417">
    <property type="entry name" value="P-loop_NTPase"/>
</dbReference>
<keyword evidence="6 7" id="KW-0694">RNA-binding</keyword>
<dbReference type="PROSITE" id="PS51194">
    <property type="entry name" value="HELICASE_CTER"/>
    <property type="match status" value="1"/>
</dbReference>
<evidence type="ECO:0000256" key="4">
    <source>
        <dbReference type="ARBA" id="ARBA00022806"/>
    </source>
</evidence>
<dbReference type="InterPro" id="IPR011545">
    <property type="entry name" value="DEAD/DEAH_box_helicase_dom"/>
</dbReference>
<dbReference type="InterPro" id="IPR000629">
    <property type="entry name" value="RNA-helicase_DEAD-box_CS"/>
</dbReference>
<dbReference type="RefSeq" id="WP_189766645.1">
    <property type="nucleotide sequence ID" value="NZ_BNCF01000014.1"/>
</dbReference>
<evidence type="ECO:0000256" key="5">
    <source>
        <dbReference type="ARBA" id="ARBA00022840"/>
    </source>
</evidence>
<dbReference type="GO" id="GO:0003724">
    <property type="term" value="F:RNA helicase activity"/>
    <property type="evidence" value="ECO:0007669"/>
    <property type="project" value="UniProtKB-UniRule"/>
</dbReference>
<dbReference type="EMBL" id="BNCF01000014">
    <property type="protein sequence ID" value="GHE40430.1"/>
    <property type="molecule type" value="Genomic_DNA"/>
</dbReference>
<dbReference type="SMART" id="SM00487">
    <property type="entry name" value="DEXDc"/>
    <property type="match status" value="1"/>
</dbReference>
<feature type="compositionally biased region" description="Basic residues" evidence="9">
    <location>
        <begin position="499"/>
        <end position="508"/>
    </location>
</feature>
<feature type="domain" description="Helicase C-terminal" evidence="11">
    <location>
        <begin position="231"/>
        <end position="391"/>
    </location>
</feature>
<dbReference type="HAMAP" id="MF_00661">
    <property type="entry name" value="DEAD_helicase_RhlB"/>
    <property type="match status" value="1"/>
</dbReference>
<evidence type="ECO:0000256" key="9">
    <source>
        <dbReference type="SAM" id="MobiDB-lite"/>
    </source>
</evidence>
<dbReference type="InterPro" id="IPR001650">
    <property type="entry name" value="Helicase_C-like"/>
</dbReference>
<dbReference type="CDD" id="cd18787">
    <property type="entry name" value="SF2_C_DEAD"/>
    <property type="match status" value="1"/>
</dbReference>
<comment type="subcellular location">
    <subcellularLocation>
        <location evidence="7">Cytoplasm</location>
    </subcellularLocation>
</comment>
<accession>A0A918Z8P0</accession>
<dbReference type="InterPro" id="IPR014014">
    <property type="entry name" value="RNA_helicase_DEAD_Q_motif"/>
</dbReference>
<evidence type="ECO:0000259" key="12">
    <source>
        <dbReference type="PROSITE" id="PS51195"/>
    </source>
</evidence>
<comment type="catalytic activity">
    <reaction evidence="7">
        <text>ATP + H2O = ADP + phosphate + H(+)</text>
        <dbReference type="Rhea" id="RHEA:13065"/>
        <dbReference type="ChEBI" id="CHEBI:15377"/>
        <dbReference type="ChEBI" id="CHEBI:15378"/>
        <dbReference type="ChEBI" id="CHEBI:30616"/>
        <dbReference type="ChEBI" id="CHEBI:43474"/>
        <dbReference type="ChEBI" id="CHEBI:456216"/>
        <dbReference type="EC" id="3.6.4.13"/>
    </reaction>
</comment>
<name>A0A918Z8P0_9GAMM</name>
<keyword evidence="4 7" id="KW-0347">Helicase</keyword>
<sequence length="565" mass="62122">MSDKPLTDVTFSSFDLHPALLAGLEGAGFTRCTPIQALTLPIALAGRDVAGQAQTGTGKTLAFLVATLNRLLTRPALADRRPEDPRALILAPTRELAIQIHKDALKFGADLGLKYALVYGGVDYDKQRAQLQAGADIIIATPGRLIDYVKQHKVVSLHACEVCVLDEADRMFDLGFIKDIRFLLRRMPARTERQTLLFSATLSHRVLELAYEHMNDPEKLVVETETVTAARVRQKVFFPADEEKIPLLLGLLSRSEGARTMVFVNTKAFVERVARALEKAGYRVGVLSGDVPQKKRESLLNKFQKGQLEILVATDVAARGLHIEGVSHVYNFDLPFDAEDYVHRIGRTARLGAEGDAISFACERYAMSLPDIEAYIEQRIPVEPVTPELLVALPRAPRPQAEGEAEDGESIREIFREAREQRAADEERRGGNKRRRGGKGGERREGGRREGGERPRAAQGEARADGEGAPTPAARPPRAPRPETGAAPETAQAGEGERKRRRRRRRGGRREDGGAEAAPSVQAQRAASRPPRENAPPASSATPAAPPRLGFFDRLRRAVQSWIGR</sequence>
<dbReference type="GO" id="GO:0005524">
    <property type="term" value="F:ATP binding"/>
    <property type="evidence" value="ECO:0007669"/>
    <property type="project" value="UniProtKB-UniRule"/>
</dbReference>
<reference evidence="13" key="1">
    <citation type="journal article" date="2014" name="Int. J. Syst. Evol. Microbiol.">
        <title>Complete genome sequence of Corynebacterium casei LMG S-19264T (=DSM 44701T), isolated from a smear-ripened cheese.</title>
        <authorList>
            <consortium name="US DOE Joint Genome Institute (JGI-PGF)"/>
            <person name="Walter F."/>
            <person name="Albersmeier A."/>
            <person name="Kalinowski J."/>
            <person name="Ruckert C."/>
        </authorList>
    </citation>
    <scope>NUCLEOTIDE SEQUENCE</scope>
    <source>
        <strain evidence="13">KCTC 32020</strain>
    </source>
</reference>
<dbReference type="InterPro" id="IPR022077">
    <property type="entry name" value="RhlB"/>
</dbReference>
<dbReference type="GO" id="GO:0005829">
    <property type="term" value="C:cytosol"/>
    <property type="evidence" value="ECO:0007669"/>
    <property type="project" value="TreeGrafter"/>
</dbReference>
<dbReference type="PROSITE" id="PS51192">
    <property type="entry name" value="HELICASE_ATP_BIND_1"/>
    <property type="match status" value="1"/>
</dbReference>
<dbReference type="NCBIfam" id="NF003390">
    <property type="entry name" value="PRK04537.1"/>
    <property type="match status" value="1"/>
</dbReference>
<dbReference type="InterPro" id="IPR023554">
    <property type="entry name" value="RNA_helicase_ATP-dep_RhlB"/>
</dbReference>
<evidence type="ECO:0000256" key="8">
    <source>
        <dbReference type="PROSITE-ProRule" id="PRU00552"/>
    </source>
</evidence>
<dbReference type="GO" id="GO:0006401">
    <property type="term" value="P:RNA catabolic process"/>
    <property type="evidence" value="ECO:0007669"/>
    <property type="project" value="UniProtKB-UniRule"/>
</dbReference>
<dbReference type="Gene3D" id="3.40.50.300">
    <property type="entry name" value="P-loop containing nucleotide triphosphate hydrolases"/>
    <property type="match status" value="2"/>
</dbReference>
<dbReference type="SUPFAM" id="SSF52540">
    <property type="entry name" value="P-loop containing nucleoside triphosphate hydrolases"/>
    <property type="match status" value="1"/>
</dbReference>
<dbReference type="Pfam" id="PF00270">
    <property type="entry name" value="DEAD"/>
    <property type="match status" value="1"/>
</dbReference>
<dbReference type="Proteomes" id="UP000636453">
    <property type="component" value="Unassembled WGS sequence"/>
</dbReference>
<dbReference type="InterPro" id="IPR050079">
    <property type="entry name" value="DEAD_box_RNA_helicase"/>
</dbReference>
<dbReference type="PROSITE" id="PS00039">
    <property type="entry name" value="DEAD_ATP_HELICASE"/>
    <property type="match status" value="1"/>
</dbReference>
<comment type="function">
    <text evidence="7">DEAD-box RNA helicase involved in RNA degradation. Has RNA-dependent ATPase activity and unwinds double-stranded RNA.</text>
</comment>
<feature type="short sequence motif" description="Q motif" evidence="8">
    <location>
        <begin position="9"/>
        <end position="37"/>
    </location>
</feature>
<dbReference type="Pfam" id="PF12300">
    <property type="entry name" value="RhlB"/>
    <property type="match status" value="1"/>
</dbReference>
<dbReference type="InterPro" id="IPR014001">
    <property type="entry name" value="Helicase_ATP-bd"/>
</dbReference>
<dbReference type="PROSITE" id="PS51195">
    <property type="entry name" value="Q_MOTIF"/>
    <property type="match status" value="1"/>
</dbReference>
<keyword evidence="3 7" id="KW-0378">Hydrolase</keyword>
<evidence type="ECO:0000259" key="11">
    <source>
        <dbReference type="PROSITE" id="PS51194"/>
    </source>
</evidence>
<protein>
    <recommendedName>
        <fullName evidence="7">ATP-dependent RNA helicase RhlB</fullName>
        <ecNumber evidence="7">3.6.4.13</ecNumber>
    </recommendedName>
</protein>
<evidence type="ECO:0000256" key="6">
    <source>
        <dbReference type="ARBA" id="ARBA00022884"/>
    </source>
</evidence>
<evidence type="ECO:0000313" key="14">
    <source>
        <dbReference type="Proteomes" id="UP000636453"/>
    </source>
</evidence>
<dbReference type="GO" id="GO:0016817">
    <property type="term" value="F:hydrolase activity, acting on acid anhydrides"/>
    <property type="evidence" value="ECO:0007669"/>
    <property type="project" value="InterPro"/>
</dbReference>
<feature type="domain" description="DEAD-box RNA helicase Q" evidence="12">
    <location>
        <begin position="9"/>
        <end position="37"/>
    </location>
</feature>
<dbReference type="PANTHER" id="PTHR47959:SF10">
    <property type="entry name" value="ATP-DEPENDENT RNA HELICASE RHLB"/>
    <property type="match status" value="1"/>
</dbReference>
<dbReference type="InterPro" id="IPR044742">
    <property type="entry name" value="DEAD/DEAH_RhlB"/>
</dbReference>
<keyword evidence="1 7" id="KW-0963">Cytoplasm</keyword>
<proteinExistence type="inferred from homology"/>
<feature type="domain" description="Helicase ATP-binding" evidence="10">
    <location>
        <begin position="40"/>
        <end position="220"/>
    </location>
</feature>
<comment type="similarity">
    <text evidence="7">Belongs to the DEAD box helicase family. RhlB subfamily.</text>
</comment>
<dbReference type="PANTHER" id="PTHR47959">
    <property type="entry name" value="ATP-DEPENDENT RNA HELICASE RHLE-RELATED"/>
    <property type="match status" value="1"/>
</dbReference>
<evidence type="ECO:0000256" key="3">
    <source>
        <dbReference type="ARBA" id="ARBA00022801"/>
    </source>
</evidence>
<feature type="compositionally biased region" description="Low complexity" evidence="9">
    <location>
        <begin position="482"/>
        <end position="494"/>
    </location>
</feature>
<gene>
    <name evidence="7 13" type="primary">rhlB</name>
    <name evidence="13" type="ORF">GCM10007167_23190</name>
</gene>
<keyword evidence="14" id="KW-1185">Reference proteome</keyword>